<reference evidence="1 2" key="1">
    <citation type="submission" date="2018-07" db="EMBL/GenBank/DDBJ databases">
        <authorList>
            <person name="Peeters C."/>
        </authorList>
    </citation>
    <scope>NUCLEOTIDE SEQUENCE [LARGE SCALE GENOMIC DNA]</scope>
    <source>
        <strain evidence="1 2">LMG 30378</strain>
    </source>
</reference>
<evidence type="ECO:0008006" key="3">
    <source>
        <dbReference type="Google" id="ProtNLM"/>
    </source>
</evidence>
<protein>
    <recommendedName>
        <fullName evidence="3">WG repeat-containing protein</fullName>
    </recommendedName>
</protein>
<accession>A0A446CBJ3</accession>
<dbReference type="Proteomes" id="UP000289465">
    <property type="component" value="Unassembled WGS sequence"/>
</dbReference>
<gene>
    <name evidence="1" type="ORF">AVE30378_01383</name>
</gene>
<dbReference type="OrthoDB" id="343240at2"/>
<sequence>MPLTTLFSALLLAVTGPAGFDLPCFYNQKGAGGMLERAPHCARREAGGLAFNPDVLRKMAFYEDGLSAVATDGGWHWVRADGASASVLTYDNGPDEFEAGLARGRLADGTMAYYDKQLNVALATPYQWAEPFIDGIAVVCSRCGIQPTADGEHTMVVGGDWGAIDRQGRLVLPLRGDAASLRREADAARQRR</sequence>
<proteinExistence type="predicted"/>
<dbReference type="AlphaFoldDB" id="A0A446CBJ3"/>
<evidence type="ECO:0000313" key="1">
    <source>
        <dbReference type="EMBL" id="SSW65223.1"/>
    </source>
</evidence>
<dbReference type="EMBL" id="UFQC01000006">
    <property type="protein sequence ID" value="SSW65223.1"/>
    <property type="molecule type" value="Genomic_DNA"/>
</dbReference>
<name>A0A446CBJ3_9BURK</name>
<dbReference type="RefSeq" id="WP_129240048.1">
    <property type="nucleotide sequence ID" value="NZ_UFQC01000006.1"/>
</dbReference>
<organism evidence="1 2">
    <name type="scientific">Achromobacter veterisilvae</name>
    <dbReference type="NCBI Taxonomy" id="2069367"/>
    <lineage>
        <taxon>Bacteria</taxon>
        <taxon>Pseudomonadati</taxon>
        <taxon>Pseudomonadota</taxon>
        <taxon>Betaproteobacteria</taxon>
        <taxon>Burkholderiales</taxon>
        <taxon>Alcaligenaceae</taxon>
        <taxon>Achromobacter</taxon>
    </lineage>
</organism>
<evidence type="ECO:0000313" key="2">
    <source>
        <dbReference type="Proteomes" id="UP000289465"/>
    </source>
</evidence>